<evidence type="ECO:0000259" key="2">
    <source>
        <dbReference type="Pfam" id="PF13441"/>
    </source>
</evidence>
<dbReference type="OrthoDB" id="9808743at2"/>
<keyword evidence="3" id="KW-0449">Lipoprotein</keyword>
<feature type="chain" id="PRO_5003367183" evidence="1">
    <location>
        <begin position="22"/>
        <end position="141"/>
    </location>
</feature>
<dbReference type="Pfam" id="PF13441">
    <property type="entry name" value="Gly-zipper_YMGG"/>
    <property type="match status" value="1"/>
</dbReference>
<dbReference type="KEGG" id="tid:Thein_0680"/>
<evidence type="ECO:0000256" key="1">
    <source>
        <dbReference type="SAM" id="SignalP"/>
    </source>
</evidence>
<evidence type="ECO:0000313" key="3">
    <source>
        <dbReference type="EMBL" id="AEH44560.1"/>
    </source>
</evidence>
<dbReference type="InterPro" id="IPR027367">
    <property type="entry name" value="Gly-zipper_YMGG"/>
</dbReference>
<dbReference type="AlphaFoldDB" id="F8A895"/>
<accession>F8A895</accession>
<dbReference type="InParanoid" id="F8A895"/>
<keyword evidence="1" id="KW-0732">Signal</keyword>
<dbReference type="STRING" id="667014.Thein_0680"/>
<dbReference type="EMBL" id="CP002683">
    <property type="protein sequence ID" value="AEH44560.1"/>
    <property type="molecule type" value="Genomic_DNA"/>
</dbReference>
<proteinExistence type="predicted"/>
<feature type="domain" description="YMGG-like Gly-zipper" evidence="2">
    <location>
        <begin position="30"/>
        <end position="68"/>
    </location>
</feature>
<dbReference type="HOGENOM" id="CLU_150578_0_0_0"/>
<gene>
    <name evidence="3" type="ordered locus">Thein_0680</name>
</gene>
<keyword evidence="4" id="KW-1185">Reference proteome</keyword>
<protein>
    <submittedName>
        <fullName evidence="3">Lipoprotein</fullName>
    </submittedName>
</protein>
<sequence>MKKIILCLMPLLFLIVLNSCTTTQQSASYQGATLGAAVGAVTGAMLDNNNPWRGAVIGATAGAVLGGGLTEISSQASANAASTGHTVVYRQGDNVVEATPLSYNQQTKCHKIRKRIWKKGRLIEDRVEEVCEAHKTTNSYF</sequence>
<dbReference type="eggNOG" id="ENOG5032SS0">
    <property type="taxonomic scope" value="Bacteria"/>
</dbReference>
<name>F8A895_THEID</name>
<feature type="signal peptide" evidence="1">
    <location>
        <begin position="1"/>
        <end position="21"/>
    </location>
</feature>
<dbReference type="Proteomes" id="UP000006793">
    <property type="component" value="Chromosome"/>
</dbReference>
<reference evidence="4" key="1">
    <citation type="submission" date="2011-04" db="EMBL/GenBank/DDBJ databases">
        <title>The complete genome of Thermodesulfatator indicus DSM 15286.</title>
        <authorList>
            <person name="Lucas S."/>
            <person name="Copeland A."/>
            <person name="Lapidus A."/>
            <person name="Bruce D."/>
            <person name="Goodwin L."/>
            <person name="Pitluck S."/>
            <person name="Peters L."/>
            <person name="Kyrpides N."/>
            <person name="Mavromatis K."/>
            <person name="Pagani I."/>
            <person name="Ivanova N."/>
            <person name="Saunders L."/>
            <person name="Detter J.C."/>
            <person name="Tapia R."/>
            <person name="Han C."/>
            <person name="Land M."/>
            <person name="Hauser L."/>
            <person name="Markowitz V."/>
            <person name="Cheng J.-F."/>
            <person name="Hugenholtz P."/>
            <person name="Woyke T."/>
            <person name="Wu D."/>
            <person name="Spring S."/>
            <person name="Schroeder M."/>
            <person name="Brambilla E."/>
            <person name="Klenk H.-P."/>
            <person name="Eisen J.A."/>
        </authorList>
    </citation>
    <scope>NUCLEOTIDE SEQUENCE [LARGE SCALE GENOMIC DNA]</scope>
    <source>
        <strain evidence="4">DSM 15286 / JCM 11887 / CIR29812</strain>
    </source>
</reference>
<dbReference type="PaxDb" id="667014-Thein_0680"/>
<reference evidence="3 4" key="2">
    <citation type="journal article" date="2012" name="Stand. Genomic Sci.">
        <title>Complete genome sequence of the thermophilic sulfate-reducing ocean bacterium Thermodesulfatator indicus type strain (CIR29812(T)).</title>
        <authorList>
            <person name="Anderson I."/>
            <person name="Saunders E."/>
            <person name="Lapidus A."/>
            <person name="Nolan M."/>
            <person name="Lucas S."/>
            <person name="Tice H."/>
            <person name="Del Rio T.G."/>
            <person name="Cheng J.F."/>
            <person name="Han C."/>
            <person name="Tapia R."/>
            <person name="Goodwin L.A."/>
            <person name="Pitluck S."/>
            <person name="Liolios K."/>
            <person name="Mavromatis K."/>
            <person name="Pagani I."/>
            <person name="Ivanova N."/>
            <person name="Mikhailova N."/>
            <person name="Pati A."/>
            <person name="Chen A."/>
            <person name="Palaniappan K."/>
            <person name="Land M."/>
            <person name="Hauser L."/>
            <person name="Jeffries C.D."/>
            <person name="Chang Y.J."/>
            <person name="Brambilla E.M."/>
            <person name="Rohde M."/>
            <person name="Spring S."/>
            <person name="Goker M."/>
            <person name="Detter J.C."/>
            <person name="Woyke T."/>
            <person name="Bristow J."/>
            <person name="Eisen J.A."/>
            <person name="Markowitz V."/>
            <person name="Hugenholtz P."/>
            <person name="Kyrpides N.C."/>
            <person name="Klenk H.P."/>
        </authorList>
    </citation>
    <scope>NUCLEOTIDE SEQUENCE [LARGE SCALE GENOMIC DNA]</scope>
    <source>
        <strain evidence="4">DSM 15286 / JCM 11887 / CIR29812</strain>
    </source>
</reference>
<organism evidence="3 4">
    <name type="scientific">Thermodesulfatator indicus (strain DSM 15286 / JCM 11887 / CIR29812)</name>
    <dbReference type="NCBI Taxonomy" id="667014"/>
    <lineage>
        <taxon>Bacteria</taxon>
        <taxon>Pseudomonadati</taxon>
        <taxon>Thermodesulfobacteriota</taxon>
        <taxon>Thermodesulfobacteria</taxon>
        <taxon>Thermodesulfobacteriales</taxon>
        <taxon>Thermodesulfatatoraceae</taxon>
        <taxon>Thermodesulfatator</taxon>
    </lineage>
</organism>
<evidence type="ECO:0000313" key="4">
    <source>
        <dbReference type="Proteomes" id="UP000006793"/>
    </source>
</evidence>
<dbReference type="RefSeq" id="WP_013907305.1">
    <property type="nucleotide sequence ID" value="NC_015681.1"/>
</dbReference>